<reference evidence="4 6" key="2">
    <citation type="submission" date="2019-03" db="EMBL/GenBank/DDBJ databases">
        <title>Diverse conjugative elements silence natural transformation in Legionella species.</title>
        <authorList>
            <person name="Durieux I."/>
            <person name="Ginevra C."/>
            <person name="Attaiech L."/>
            <person name="Picq K."/>
            <person name="Juan P.A."/>
            <person name="Jarraud S."/>
            <person name="Charpentier X."/>
        </authorList>
    </citation>
    <scope>NUCLEOTIDE SEQUENCE [LARGE SCALE GENOMIC DNA]</scope>
    <source>
        <strain evidence="4 6">HL-0427-4011</strain>
    </source>
</reference>
<feature type="domain" description="DUF4168" evidence="2">
    <location>
        <begin position="41"/>
        <end position="116"/>
    </location>
</feature>
<organism evidence="3 5">
    <name type="scientific">Legionella israelensis</name>
    <dbReference type="NCBI Taxonomy" id="454"/>
    <lineage>
        <taxon>Bacteria</taxon>
        <taxon>Pseudomonadati</taxon>
        <taxon>Pseudomonadota</taxon>
        <taxon>Gammaproteobacteria</taxon>
        <taxon>Legionellales</taxon>
        <taxon>Legionellaceae</taxon>
        <taxon>Legionella</taxon>
    </lineage>
</organism>
<dbReference type="Proteomes" id="UP000295517">
    <property type="component" value="Chromosome"/>
</dbReference>
<dbReference type="EMBL" id="CP038254">
    <property type="protein sequence ID" value="QBR82899.1"/>
    <property type="molecule type" value="Genomic_DNA"/>
</dbReference>
<evidence type="ECO:0000313" key="6">
    <source>
        <dbReference type="Proteomes" id="UP000295517"/>
    </source>
</evidence>
<protein>
    <submittedName>
        <fullName evidence="4">DUF4168 domain-containing protein</fullName>
    </submittedName>
</protein>
<evidence type="ECO:0000256" key="1">
    <source>
        <dbReference type="SAM" id="SignalP"/>
    </source>
</evidence>
<name>A0A0W0WEA8_9GAMM</name>
<dbReference type="PATRIC" id="fig|454.4.peg.736"/>
<sequence>MKKIILLLSFITGFSFSILAAADTNTMQQTAPSNPSATKISEGDLNKFVKTYKELVQIQQKYQQKLQANQGKDAQQLEQKAYKEMNEAVKNNGLTPQQYNQIAQQIQQNPQLRKKIQSMQ</sequence>
<gene>
    <name evidence="4" type="ORF">E3983_00105</name>
    <name evidence="3" type="ORF">Lisr_0687</name>
</gene>
<keyword evidence="1" id="KW-0732">Signal</keyword>
<evidence type="ECO:0000313" key="4">
    <source>
        <dbReference type="EMBL" id="QBR82899.1"/>
    </source>
</evidence>
<dbReference type="Proteomes" id="UP000054761">
    <property type="component" value="Unassembled WGS sequence"/>
</dbReference>
<dbReference type="InterPro" id="IPR025433">
    <property type="entry name" value="DUF4168"/>
</dbReference>
<evidence type="ECO:0000313" key="3">
    <source>
        <dbReference type="EMBL" id="KTD30701.1"/>
    </source>
</evidence>
<dbReference type="AlphaFoldDB" id="A0A0W0WEA8"/>
<evidence type="ECO:0000313" key="5">
    <source>
        <dbReference type="Proteomes" id="UP000054761"/>
    </source>
</evidence>
<evidence type="ECO:0000259" key="2">
    <source>
        <dbReference type="Pfam" id="PF13767"/>
    </source>
</evidence>
<dbReference type="RefSeq" id="WP_058501064.1">
    <property type="nucleotide sequence ID" value="NZ_CAAAJA010000024.1"/>
</dbReference>
<proteinExistence type="predicted"/>
<accession>A0A0W0WEA8</accession>
<feature type="signal peptide" evidence="1">
    <location>
        <begin position="1"/>
        <end position="20"/>
    </location>
</feature>
<dbReference type="EMBL" id="LNYH01000026">
    <property type="protein sequence ID" value="KTD30701.1"/>
    <property type="molecule type" value="Genomic_DNA"/>
</dbReference>
<dbReference type="Pfam" id="PF13767">
    <property type="entry name" value="DUF4168"/>
    <property type="match status" value="1"/>
</dbReference>
<reference evidence="3 5" key="1">
    <citation type="submission" date="2015-11" db="EMBL/GenBank/DDBJ databases">
        <title>Genomic analysis of 38 Legionella species identifies large and diverse effector repertoires.</title>
        <authorList>
            <person name="Burstein D."/>
            <person name="Amaro F."/>
            <person name="Zusman T."/>
            <person name="Lifshitz Z."/>
            <person name="Cohen O."/>
            <person name="Gilbert J.A."/>
            <person name="Pupko T."/>
            <person name="Shuman H.A."/>
            <person name="Segal G."/>
        </authorList>
    </citation>
    <scope>NUCLEOTIDE SEQUENCE [LARGE SCALE GENOMIC DNA]</scope>
    <source>
        <strain evidence="3 5">Bercovier 4</strain>
    </source>
</reference>
<keyword evidence="5" id="KW-1185">Reference proteome</keyword>
<feature type="chain" id="PRO_5042680677" evidence="1">
    <location>
        <begin position="21"/>
        <end position="120"/>
    </location>
</feature>